<evidence type="ECO:0000256" key="7">
    <source>
        <dbReference type="SAM" id="MobiDB-lite"/>
    </source>
</evidence>
<proteinExistence type="predicted"/>
<evidence type="ECO:0000256" key="1">
    <source>
        <dbReference type="ARBA" id="ARBA00004651"/>
    </source>
</evidence>
<organism evidence="11 12">
    <name type="scientific">Pacificimonas flava</name>
    <dbReference type="NCBI Taxonomy" id="1234595"/>
    <lineage>
        <taxon>Bacteria</taxon>
        <taxon>Pseudomonadati</taxon>
        <taxon>Pseudomonadota</taxon>
        <taxon>Alphaproteobacteria</taxon>
        <taxon>Sphingomonadales</taxon>
        <taxon>Sphingosinicellaceae</taxon>
        <taxon>Pacificimonas</taxon>
    </lineage>
</organism>
<sequence length="511" mass="56354">MKTLQEEIMTTLYGVWRKRWWAVIAAWLVCLIGWAFVATIPNSYTSSARILVDTGSVLQSEMGISDTGRSLNVVRQTLTSRLNLEKVLRRAELDVGLDSDAEVDQAIQTLSDNISLNSQSGNLFTISYTASDPERSDTENANLARIVVDNLLQIFMEENVTSDRDDINEAIRFFEDQLAQRERELEAAEQRRAEFEERYLGQLSGSGNLSERLRAARDELAGVELELAQAQRSLGALQSQIGSTPSTMGGGGGKYAVNSPARARAEAMQQQISDLYAQGKLDDHPDVVLAKRQLERLEEQARQEEAEMQAEGTGAPAPSSNPVYVNLRSMVFDRQSTVAALAARRDRLRSNIAEIEGNLEQSPGISAEQAKLNRDYGVLKSQYENLLKSREEIRLQSDVQTQTQQVRFSVVDPPSQPREPTAPNRPLFLSVVFVAGAGIGLAIAFLTSQLNGGFITANQLEAEYETPVLGSISEIVGDDERSANRLRLAGMLVLSFGLVAIWGALLLYELI</sequence>
<reference evidence="11 12" key="1">
    <citation type="journal article" date="2013" name="Genome Announc.">
        <title>Draft Genome Sequence of Strain JLT2015T, Belonging to the Family Sphingomonadaceae of the Alphaproteobacteria.</title>
        <authorList>
            <person name="Tang K."/>
            <person name="Liu K."/>
            <person name="Li S."/>
            <person name="Jiao N."/>
        </authorList>
    </citation>
    <scope>NUCLEOTIDE SEQUENCE [LARGE SCALE GENOMIC DNA]</scope>
    <source>
        <strain evidence="11 12">JLT2015</strain>
    </source>
</reference>
<dbReference type="InterPro" id="IPR032807">
    <property type="entry name" value="GNVR"/>
</dbReference>
<keyword evidence="6" id="KW-0175">Coiled coil</keyword>
<feature type="transmembrane region" description="Helical" evidence="8">
    <location>
        <begin position="427"/>
        <end position="446"/>
    </location>
</feature>
<dbReference type="PANTHER" id="PTHR32309:SF13">
    <property type="entry name" value="FERRIC ENTEROBACTIN TRANSPORT PROTEIN FEPE"/>
    <property type="match status" value="1"/>
</dbReference>
<keyword evidence="4 8" id="KW-1133">Transmembrane helix</keyword>
<dbReference type="Pfam" id="PF13807">
    <property type="entry name" value="GNVR"/>
    <property type="match status" value="1"/>
</dbReference>
<gene>
    <name evidence="11" type="ORF">C725_2078</name>
</gene>
<keyword evidence="12" id="KW-1185">Reference proteome</keyword>
<evidence type="ECO:0000259" key="9">
    <source>
        <dbReference type="Pfam" id="PF02706"/>
    </source>
</evidence>
<keyword evidence="2" id="KW-1003">Cell membrane</keyword>
<keyword evidence="5 8" id="KW-0472">Membrane</keyword>
<evidence type="ECO:0000256" key="6">
    <source>
        <dbReference type="SAM" id="Coils"/>
    </source>
</evidence>
<comment type="caution">
    <text evidence="11">The sequence shown here is derived from an EMBL/GenBank/DDBJ whole genome shotgun (WGS) entry which is preliminary data.</text>
</comment>
<feature type="coiled-coil region" evidence="6">
    <location>
        <begin position="164"/>
        <end position="240"/>
    </location>
</feature>
<dbReference type="InterPro" id="IPR050445">
    <property type="entry name" value="Bact_polysacc_biosynth/exp"/>
</dbReference>
<name>M2TLS6_9SPHN</name>
<dbReference type="GO" id="GO:0005886">
    <property type="term" value="C:plasma membrane"/>
    <property type="evidence" value="ECO:0007669"/>
    <property type="project" value="UniProtKB-SubCell"/>
</dbReference>
<comment type="subcellular location">
    <subcellularLocation>
        <location evidence="1">Cell membrane</location>
        <topology evidence="1">Multi-pass membrane protein</topology>
    </subcellularLocation>
</comment>
<dbReference type="AlphaFoldDB" id="M2TLS6"/>
<dbReference type="InterPro" id="IPR003856">
    <property type="entry name" value="LPS_length_determ_N"/>
</dbReference>
<dbReference type="NCBIfam" id="TIGR03007">
    <property type="entry name" value="pepcterm_ChnLen"/>
    <property type="match status" value="1"/>
</dbReference>
<dbReference type="Proteomes" id="UP000011717">
    <property type="component" value="Unassembled WGS sequence"/>
</dbReference>
<evidence type="ECO:0000313" key="11">
    <source>
        <dbReference type="EMBL" id="EMD82691.1"/>
    </source>
</evidence>
<feature type="domain" description="Polysaccharide chain length determinant N-terminal" evidence="9">
    <location>
        <begin position="15"/>
        <end position="89"/>
    </location>
</feature>
<feature type="domain" description="Tyrosine-protein kinase G-rich" evidence="10">
    <location>
        <begin position="371"/>
        <end position="446"/>
    </location>
</feature>
<dbReference type="EMBL" id="AMRV01000006">
    <property type="protein sequence ID" value="EMD82691.1"/>
    <property type="molecule type" value="Genomic_DNA"/>
</dbReference>
<dbReference type="Pfam" id="PF02706">
    <property type="entry name" value="Wzz"/>
    <property type="match status" value="1"/>
</dbReference>
<evidence type="ECO:0000256" key="8">
    <source>
        <dbReference type="SAM" id="Phobius"/>
    </source>
</evidence>
<feature type="region of interest" description="Disordered" evidence="7">
    <location>
        <begin position="300"/>
        <end position="320"/>
    </location>
</feature>
<evidence type="ECO:0000256" key="3">
    <source>
        <dbReference type="ARBA" id="ARBA00022692"/>
    </source>
</evidence>
<dbReference type="GO" id="GO:0004713">
    <property type="term" value="F:protein tyrosine kinase activity"/>
    <property type="evidence" value="ECO:0007669"/>
    <property type="project" value="TreeGrafter"/>
</dbReference>
<evidence type="ECO:0000259" key="10">
    <source>
        <dbReference type="Pfam" id="PF13807"/>
    </source>
</evidence>
<feature type="transmembrane region" description="Helical" evidence="8">
    <location>
        <begin position="488"/>
        <end position="508"/>
    </location>
</feature>
<protein>
    <submittedName>
        <fullName evidence="11">Lipopolysaccharide biosynthesis chain length determinant protein</fullName>
    </submittedName>
</protein>
<evidence type="ECO:0000313" key="12">
    <source>
        <dbReference type="Proteomes" id="UP000011717"/>
    </source>
</evidence>
<evidence type="ECO:0000256" key="4">
    <source>
        <dbReference type="ARBA" id="ARBA00022989"/>
    </source>
</evidence>
<keyword evidence="3 8" id="KW-0812">Transmembrane</keyword>
<evidence type="ECO:0000256" key="2">
    <source>
        <dbReference type="ARBA" id="ARBA00022475"/>
    </source>
</evidence>
<dbReference type="PANTHER" id="PTHR32309">
    <property type="entry name" value="TYROSINE-PROTEIN KINASE"/>
    <property type="match status" value="1"/>
</dbReference>
<accession>M2TLS6</accession>
<feature type="transmembrane region" description="Helical" evidence="8">
    <location>
        <begin position="20"/>
        <end position="40"/>
    </location>
</feature>
<dbReference type="InterPro" id="IPR014345">
    <property type="entry name" value="XrtA_polysacc_chain"/>
</dbReference>
<evidence type="ECO:0000256" key="5">
    <source>
        <dbReference type="ARBA" id="ARBA00023136"/>
    </source>
</evidence>